<keyword evidence="11" id="KW-1185">Reference proteome</keyword>
<evidence type="ECO:0000256" key="1">
    <source>
        <dbReference type="ARBA" id="ARBA00000085"/>
    </source>
</evidence>
<evidence type="ECO:0000259" key="9">
    <source>
        <dbReference type="PROSITE" id="PS50109"/>
    </source>
</evidence>
<dbReference type="Gene3D" id="1.10.287.130">
    <property type="match status" value="1"/>
</dbReference>
<dbReference type="Pfam" id="PF02518">
    <property type="entry name" value="HATPase_c"/>
    <property type="match status" value="1"/>
</dbReference>
<proteinExistence type="predicted"/>
<evidence type="ECO:0000256" key="5">
    <source>
        <dbReference type="ARBA" id="ARBA00022777"/>
    </source>
</evidence>
<dbReference type="InterPro" id="IPR036890">
    <property type="entry name" value="HATPase_C_sf"/>
</dbReference>
<evidence type="ECO:0000256" key="4">
    <source>
        <dbReference type="ARBA" id="ARBA00022679"/>
    </source>
</evidence>
<dbReference type="InterPro" id="IPR003594">
    <property type="entry name" value="HATPase_dom"/>
</dbReference>
<dbReference type="PROSITE" id="PS50005">
    <property type="entry name" value="TPR"/>
    <property type="match status" value="2"/>
</dbReference>
<dbReference type="EMBL" id="CP036200">
    <property type="protein sequence ID" value="QBF83783.1"/>
    <property type="molecule type" value="Genomic_DNA"/>
</dbReference>
<feature type="coiled-coil region" evidence="7">
    <location>
        <begin position="443"/>
        <end position="486"/>
    </location>
</feature>
<keyword evidence="5" id="KW-0418">Kinase</keyword>
<evidence type="ECO:0000256" key="6">
    <source>
        <dbReference type="PROSITE-ProRule" id="PRU00339"/>
    </source>
</evidence>
<dbReference type="PROSITE" id="PS50109">
    <property type="entry name" value="HIS_KIN"/>
    <property type="match status" value="1"/>
</dbReference>
<dbReference type="InterPro" id="IPR003661">
    <property type="entry name" value="HisK_dim/P_dom"/>
</dbReference>
<keyword evidence="7" id="KW-0175">Coiled coil</keyword>
<dbReference type="FunFam" id="3.30.565.10:FF:000006">
    <property type="entry name" value="Sensor histidine kinase WalK"/>
    <property type="match status" value="1"/>
</dbReference>
<evidence type="ECO:0000256" key="7">
    <source>
        <dbReference type="SAM" id="Coils"/>
    </source>
</evidence>
<dbReference type="InterPro" id="IPR019734">
    <property type="entry name" value="TPR_rpt"/>
</dbReference>
<keyword evidence="4" id="KW-0808">Transferase</keyword>
<feature type="repeat" description="TPR" evidence="6">
    <location>
        <begin position="288"/>
        <end position="321"/>
    </location>
</feature>
<feature type="repeat" description="TPR" evidence="6">
    <location>
        <begin position="248"/>
        <end position="281"/>
    </location>
</feature>
<dbReference type="InterPro" id="IPR005467">
    <property type="entry name" value="His_kinase_dom"/>
</dbReference>
<dbReference type="OrthoDB" id="9804645at2"/>
<dbReference type="GO" id="GO:0000155">
    <property type="term" value="F:phosphorelay sensor kinase activity"/>
    <property type="evidence" value="ECO:0007669"/>
    <property type="project" value="InterPro"/>
</dbReference>
<name>A0A411PJS0_9GAMM</name>
<dbReference type="SMART" id="SM00387">
    <property type="entry name" value="HATPase_c"/>
    <property type="match status" value="1"/>
</dbReference>
<dbReference type="Gene3D" id="1.25.40.10">
    <property type="entry name" value="Tetratricopeptide repeat domain"/>
    <property type="match status" value="2"/>
</dbReference>
<dbReference type="SUPFAM" id="SSF47384">
    <property type="entry name" value="Homodimeric domain of signal transducing histidine kinase"/>
    <property type="match status" value="1"/>
</dbReference>
<dbReference type="AlphaFoldDB" id="A0A411PJS0"/>
<organism evidence="10 11">
    <name type="scientific">Shewanella maritima</name>
    <dbReference type="NCBI Taxonomy" id="2520507"/>
    <lineage>
        <taxon>Bacteria</taxon>
        <taxon>Pseudomonadati</taxon>
        <taxon>Pseudomonadota</taxon>
        <taxon>Gammaproteobacteria</taxon>
        <taxon>Alteromonadales</taxon>
        <taxon>Shewanellaceae</taxon>
        <taxon>Shewanella</taxon>
    </lineage>
</organism>
<dbReference type="Pfam" id="PF13424">
    <property type="entry name" value="TPR_12"/>
    <property type="match status" value="3"/>
</dbReference>
<dbReference type="SUPFAM" id="SSF55874">
    <property type="entry name" value="ATPase domain of HSP90 chaperone/DNA topoisomerase II/histidine kinase"/>
    <property type="match status" value="1"/>
</dbReference>
<sequence>MEQAIASVFAKTGTMHSINSALGLCFKVLFFVACIQSIIIFQVQAQAQTQAQPPLTSNIEAQLNDITSASKSAEQQVEQIIKTATGDDLVHAQIKLVSIYRRSGQQAKSEQLLNDLVSALPGYNNELKVKVLISTALFERHKNNYAKAAEIIIDQALPIALPDAIELGRLYQLAGSFLRLQMKLKEAKEYFLIALDIYQQNEDHHNEARIFSQLGTLYESQGDLVLAAEYQIRAMRYFETTNDIGELAGNYFNLGELYYRAHDYSKSLTFYLKALDYDKQLNSIQDMGFDYHRIGSIYLQTNDFDKAIDYTNQAINIFISESANQLLSRSHLQMAKIYQKLNDNSQRFKHLTIAVEKALLAPTDHQLRHVWHDLGAYYLEEFDYPKAKQYLEKSLIISNKLGLLDHQLSDNELLSNIHHELGEYDDAHQHLEAAFKIKLQLHSEQRIKEIEKHKRDINLLEEQVKVAKLQEENRAVEAEAQAHKTISQGVIFISFVLLLLFSVLIYFFYQRRKLAVLKASLYQDALNQKNQILADVSHELRTPLTALKLQVDALKYQLVDDVDVSYQKLGTKIDDLNHLISDIYELALSDVNGLSFEARQVDFVPILMNWGEEFEHYANAEGFEWHLSINADTAPVNIDTDRIKQVLSNLLTNSIKYTDAPGQISLSLDVSSNNLLLVLKDSSPGVPDKELEKIFERLYRVEKSRNRRTGGSGLGLSISQNIIQAHDGTISASQSDLGGLAVTITIPLCHG</sequence>
<dbReference type="Gene3D" id="3.30.565.10">
    <property type="entry name" value="Histidine kinase-like ATPase, C-terminal domain"/>
    <property type="match status" value="1"/>
</dbReference>
<dbReference type="PANTHER" id="PTHR43547:SF2">
    <property type="entry name" value="HYBRID SIGNAL TRANSDUCTION HISTIDINE KINASE C"/>
    <property type="match status" value="1"/>
</dbReference>
<dbReference type="Proteomes" id="UP000291106">
    <property type="component" value="Chromosome"/>
</dbReference>
<gene>
    <name evidence="10" type="ORF">EXU30_14595</name>
</gene>
<comment type="catalytic activity">
    <reaction evidence="1">
        <text>ATP + protein L-histidine = ADP + protein N-phospho-L-histidine.</text>
        <dbReference type="EC" id="2.7.13.3"/>
    </reaction>
</comment>
<dbReference type="GO" id="GO:0005886">
    <property type="term" value="C:plasma membrane"/>
    <property type="evidence" value="ECO:0007669"/>
    <property type="project" value="UniProtKB-ARBA"/>
</dbReference>
<dbReference type="InterPro" id="IPR036097">
    <property type="entry name" value="HisK_dim/P_sf"/>
</dbReference>
<feature type="domain" description="Histidine kinase" evidence="9">
    <location>
        <begin position="535"/>
        <end position="750"/>
    </location>
</feature>
<accession>A0A411PJS0</accession>
<dbReference type="InterPro" id="IPR011990">
    <property type="entry name" value="TPR-like_helical_dom_sf"/>
</dbReference>
<dbReference type="EC" id="2.7.13.3" evidence="2"/>
<evidence type="ECO:0000256" key="8">
    <source>
        <dbReference type="SAM" id="Phobius"/>
    </source>
</evidence>
<dbReference type="KEGG" id="smai:EXU30_14595"/>
<evidence type="ECO:0000313" key="11">
    <source>
        <dbReference type="Proteomes" id="UP000291106"/>
    </source>
</evidence>
<dbReference type="SUPFAM" id="SSF48452">
    <property type="entry name" value="TPR-like"/>
    <property type="match status" value="2"/>
</dbReference>
<evidence type="ECO:0000313" key="10">
    <source>
        <dbReference type="EMBL" id="QBF83783.1"/>
    </source>
</evidence>
<keyword evidence="8" id="KW-1133">Transmembrane helix</keyword>
<feature type="transmembrane region" description="Helical" evidence="8">
    <location>
        <begin position="489"/>
        <end position="509"/>
    </location>
</feature>
<evidence type="ECO:0000256" key="2">
    <source>
        <dbReference type="ARBA" id="ARBA00012438"/>
    </source>
</evidence>
<reference evidence="10 11" key="1">
    <citation type="submission" date="2019-02" db="EMBL/GenBank/DDBJ databases">
        <title>Shewanella sp. D4-2 isolated from Dokdo Island.</title>
        <authorList>
            <person name="Baek K."/>
        </authorList>
    </citation>
    <scope>NUCLEOTIDE SEQUENCE [LARGE SCALE GENOMIC DNA]</scope>
    <source>
        <strain evidence="10 11">D4-2</strain>
    </source>
</reference>
<dbReference type="Pfam" id="PF00512">
    <property type="entry name" value="HisKA"/>
    <property type="match status" value="1"/>
</dbReference>
<evidence type="ECO:0000256" key="3">
    <source>
        <dbReference type="ARBA" id="ARBA00022553"/>
    </source>
</evidence>
<feature type="transmembrane region" description="Helical" evidence="8">
    <location>
        <begin position="21"/>
        <end position="43"/>
    </location>
</feature>
<dbReference type="PRINTS" id="PR00344">
    <property type="entry name" value="BCTRLSENSOR"/>
</dbReference>
<keyword evidence="3" id="KW-0597">Phosphoprotein</keyword>
<dbReference type="SMART" id="SM00028">
    <property type="entry name" value="TPR"/>
    <property type="match status" value="5"/>
</dbReference>
<keyword evidence="6" id="KW-0802">TPR repeat</keyword>
<dbReference type="InterPro" id="IPR004358">
    <property type="entry name" value="Sig_transdc_His_kin-like_C"/>
</dbReference>
<keyword evidence="8" id="KW-0472">Membrane</keyword>
<dbReference type="SMART" id="SM00388">
    <property type="entry name" value="HisKA"/>
    <property type="match status" value="1"/>
</dbReference>
<dbReference type="PANTHER" id="PTHR43547">
    <property type="entry name" value="TWO-COMPONENT HISTIDINE KINASE"/>
    <property type="match status" value="1"/>
</dbReference>
<keyword evidence="8" id="KW-0812">Transmembrane</keyword>
<dbReference type="CDD" id="cd00082">
    <property type="entry name" value="HisKA"/>
    <property type="match status" value="1"/>
</dbReference>
<protein>
    <recommendedName>
        <fullName evidence="2">histidine kinase</fullName>
        <ecNumber evidence="2">2.7.13.3</ecNumber>
    </recommendedName>
</protein>